<accession>A0A058ZUQ2</accession>
<reference evidence="2" key="1">
    <citation type="submission" date="2013-07" db="EMBL/GenBank/DDBJ databases">
        <title>The genome of Eucalyptus grandis.</title>
        <authorList>
            <person name="Schmutz J."/>
            <person name="Hayes R."/>
            <person name="Myburg A."/>
            <person name="Tuskan G."/>
            <person name="Grattapaglia D."/>
            <person name="Rokhsar D.S."/>
        </authorList>
    </citation>
    <scope>NUCLEOTIDE SEQUENCE</scope>
    <source>
        <tissue evidence="2">Leaf extractions</tissue>
    </source>
</reference>
<evidence type="ECO:0000313" key="2">
    <source>
        <dbReference type="EMBL" id="KCW45492.1"/>
    </source>
</evidence>
<sequence>MQRNYLVSYYIVCLNRYNLSTRVSIFTDFQDSVVVFRSSFENIFSNERLVDNGKHLVLESLRELKLNKLHNLLHQPLPRPRQI</sequence>
<evidence type="ECO:0000313" key="3">
    <source>
        <dbReference type="Proteomes" id="UP000030711"/>
    </source>
</evidence>
<dbReference type="Proteomes" id="UP000030711">
    <property type="component" value="Unassembled WGS sequence"/>
</dbReference>
<reference evidence="1" key="4">
    <citation type="submission" date="2023-07" db="EMBL/GenBank/DDBJ databases">
        <authorList>
            <person name="Myburg A.A."/>
            <person name="Grattapaglia D."/>
            <person name="Tuskan G.A."/>
            <person name="Hellsten U."/>
            <person name="Hayes R.D."/>
            <person name="Grimwood J."/>
            <person name="Jenkins J."/>
            <person name="Lindquist E."/>
            <person name="Tice H."/>
            <person name="Bauer D."/>
            <person name="Goodstein D.M."/>
            <person name="Dubchak I."/>
            <person name="Poliakov A."/>
            <person name="Mizrachi E."/>
            <person name="Kullan A.R."/>
            <person name="Hussey S.G."/>
            <person name="Pinard D."/>
            <person name="Van D.M."/>
            <person name="Singh P."/>
            <person name="Van J.I."/>
            <person name="Silva-Junior O.B."/>
            <person name="Togawa R.C."/>
            <person name="Pappas M.R."/>
            <person name="Faria D.A."/>
            <person name="Sansaloni C.P."/>
            <person name="Petroli C.D."/>
            <person name="Yang X."/>
            <person name="Ranjan P."/>
            <person name="Tschaplinski T.J."/>
            <person name="Ye C.Y."/>
            <person name="Li T."/>
            <person name="Sterck L."/>
            <person name="Vanneste K."/>
            <person name="Murat F."/>
            <person name="Soler M."/>
            <person name="Clemente H.S."/>
            <person name="Saidi N."/>
            <person name="Cassan-Wang H."/>
            <person name="Dunand C."/>
            <person name="Hefer C.A."/>
            <person name="Bornberg-Bauer E."/>
            <person name="Kersting A.R."/>
            <person name="Vining K."/>
            <person name="Amarasinghe V."/>
            <person name="Ranik M."/>
            <person name="Naithani S."/>
            <person name="Elser J."/>
            <person name="Boyd A.E."/>
            <person name="Liston A."/>
            <person name="Spatafora J.W."/>
            <person name="Dharmwardhana P."/>
            <person name="Raja R."/>
            <person name="Sullivan C."/>
            <person name="Romanel E."/>
            <person name="Alves-Ferreira M."/>
            <person name="Kulheim C."/>
            <person name="Foley W."/>
            <person name="Carocha V."/>
            <person name="Paiva J."/>
            <person name="Kudrna D."/>
            <person name="Brommonschenkel S.H."/>
            <person name="Pasquali G."/>
            <person name="Byrne M."/>
            <person name="Rigault P."/>
            <person name="Tibbits J."/>
            <person name="Spokevicius A."/>
            <person name="Jones R.C."/>
            <person name="Steane D.A."/>
            <person name="Vaillancourt R.E."/>
            <person name="Potts B.M."/>
            <person name="Joubert F."/>
            <person name="Barry K."/>
            <person name="Pappas G.J."/>
            <person name="Strauss S.H."/>
            <person name="Jaiswal P."/>
            <person name="Grima-Pettenati J."/>
            <person name="Salse J."/>
            <person name="Van D.P."/>
            <person name="Rokhsar D.S."/>
            <person name="Schmutz J."/>
        </authorList>
    </citation>
    <scope>NUCLEOTIDE SEQUENCE</scope>
    <source>
        <tissue evidence="1">Leaf extractions</tissue>
    </source>
</reference>
<dbReference type="EMBL" id="KK198812">
    <property type="protein sequence ID" value="KCW45492.1"/>
    <property type="molecule type" value="Genomic_DNA"/>
</dbReference>
<name>A0A058ZUQ2_EUCGR</name>
<dbReference type="EMBL" id="MU848298">
    <property type="protein sequence ID" value="KAK2632982.1"/>
    <property type="molecule type" value="Genomic_DNA"/>
</dbReference>
<reference evidence="1" key="3">
    <citation type="submission" date="2023-04" db="EMBL/GenBank/DDBJ databases">
        <title>WGS assembly of Eucalyptus grandis.</title>
        <authorList>
            <person name="Myburg A."/>
            <person name="Grattapaglia D."/>
            <person name="Tuskan G."/>
            <person name="Hellsten U."/>
            <person name="Hayes R."/>
            <person name="Grimwood J."/>
            <person name="Jenkins J."/>
            <person name="Lindquist E."/>
            <person name="Tice H."/>
            <person name="Bauer D."/>
            <person name="Goodstein D."/>
            <person name="Dubchak I."/>
            <person name="Poliakov A."/>
            <person name="Mizrachi E."/>
            <person name="Kullan A."/>
            <person name="Hussey S."/>
            <person name="Pinard D."/>
            <person name="Van D."/>
            <person name="Singh P."/>
            <person name="Van J."/>
            <person name="Silva-Junior O."/>
            <person name="Togawa R."/>
            <person name="Pappas M."/>
            <person name="Faria D."/>
            <person name="Sansaloni C."/>
            <person name="Petroli C."/>
            <person name="Yang X."/>
            <person name="Ranjan P."/>
            <person name="Tschaplinski T."/>
            <person name="Ye C."/>
            <person name="Li T."/>
            <person name="Sterck L."/>
            <person name="Vanneste K."/>
            <person name="Murat F."/>
            <person name="Soler M."/>
            <person name="Clemente H."/>
            <person name="Saidi N."/>
            <person name="Cassan-Wang H."/>
            <person name="Dunand C."/>
            <person name="Hefer C."/>
            <person name="Bornberg-Bauer E."/>
            <person name="Kersting A."/>
            <person name="Vining K."/>
            <person name="Amarasinghe V."/>
            <person name="Ranik M."/>
            <person name="Naithani S."/>
            <person name="Elser J."/>
            <person name="Boyd A."/>
            <person name="Liston A."/>
            <person name="Spatafora J."/>
            <person name="Dharmwardhana P."/>
            <person name="Raja R."/>
            <person name="Sullivan C."/>
            <person name="Romanel E."/>
            <person name="Alves-Ferreira M."/>
            <person name="Kulheim C."/>
            <person name="Foley W."/>
            <person name="Carocha V."/>
            <person name="Paiva J."/>
            <person name="Kudrna D."/>
            <person name="Brommonschenkel S."/>
            <person name="Pasquali G."/>
            <person name="Byrne M."/>
            <person name="Rigault P."/>
            <person name="Tibbits J."/>
            <person name="Spokevicius A."/>
            <person name="Jones R."/>
            <person name="Steane D."/>
            <person name="Vaillancourt R."/>
            <person name="Potts B."/>
            <person name="Joubert F."/>
            <person name="Barry K."/>
            <person name="Pappas G."/>
            <person name="Strauss S."/>
            <person name="Jaiswal P."/>
            <person name="Grima-Pettenati J."/>
            <person name="Salse J."/>
            <person name="Van D."/>
            <person name="Rokhsar D."/>
            <person name="Schmutz J."/>
        </authorList>
    </citation>
    <scope>NUCLEOTIDE SEQUENCE</scope>
    <source>
        <tissue evidence="1">Leaf extractions</tissue>
    </source>
</reference>
<gene>
    <name evidence="2" type="ORF">EUGRSUZ_L00767</name>
</gene>
<organism evidence="2">
    <name type="scientific">Eucalyptus grandis</name>
    <name type="common">Flooded gum</name>
    <dbReference type="NCBI Taxonomy" id="71139"/>
    <lineage>
        <taxon>Eukaryota</taxon>
        <taxon>Viridiplantae</taxon>
        <taxon>Streptophyta</taxon>
        <taxon>Embryophyta</taxon>
        <taxon>Tracheophyta</taxon>
        <taxon>Spermatophyta</taxon>
        <taxon>Magnoliopsida</taxon>
        <taxon>eudicotyledons</taxon>
        <taxon>Gunneridae</taxon>
        <taxon>Pentapetalae</taxon>
        <taxon>rosids</taxon>
        <taxon>malvids</taxon>
        <taxon>Myrtales</taxon>
        <taxon>Myrtaceae</taxon>
        <taxon>Myrtoideae</taxon>
        <taxon>Eucalypteae</taxon>
        <taxon>Eucalyptus</taxon>
    </lineage>
</organism>
<reference evidence="1" key="2">
    <citation type="journal article" date="2014" name="Nature">
        <title>The genome of Eucalyptus grandis.</title>
        <authorList>
            <person name="Myburg A.A."/>
            <person name="Grattapaglia D."/>
            <person name="Tuskan G.A."/>
            <person name="Hellsten U."/>
            <person name="Hayes R.D."/>
            <person name="Grimwood J."/>
            <person name="Jenkins J."/>
            <person name="Lindquist E."/>
            <person name="Tice H."/>
            <person name="Bauer D."/>
            <person name="Goodstein D.M."/>
            <person name="Dubchak I."/>
            <person name="Poliakov A."/>
            <person name="Mizrachi E."/>
            <person name="Kullan A.R."/>
            <person name="Hussey S.G."/>
            <person name="Pinard D."/>
            <person name="van der Merwe K."/>
            <person name="Singh P."/>
            <person name="van Jaarsveld I."/>
            <person name="Silva-Junior O.B."/>
            <person name="Togawa R.C."/>
            <person name="Pappas M.R."/>
            <person name="Faria D.A."/>
            <person name="Sansaloni C.P."/>
            <person name="Petroli C.D."/>
            <person name="Yang X."/>
            <person name="Ranjan P."/>
            <person name="Tschaplinski T.J."/>
            <person name="Ye C.Y."/>
            <person name="Li T."/>
            <person name="Sterck L."/>
            <person name="Vanneste K."/>
            <person name="Murat F."/>
            <person name="Soler M."/>
            <person name="Clemente H.S."/>
            <person name="Saidi N."/>
            <person name="Cassan-Wang H."/>
            <person name="Dunand C."/>
            <person name="Hefer C.A."/>
            <person name="Bornberg-Bauer E."/>
            <person name="Kersting A.R."/>
            <person name="Vining K."/>
            <person name="Amarasinghe V."/>
            <person name="Ranik M."/>
            <person name="Naithani S."/>
            <person name="Elser J."/>
            <person name="Boyd A.E."/>
            <person name="Liston A."/>
            <person name="Spatafora J.W."/>
            <person name="Dharmwardhana P."/>
            <person name="Raja R."/>
            <person name="Sullivan C."/>
            <person name="Romanel E."/>
            <person name="Alves-Ferreira M."/>
            <person name="Kulheim C."/>
            <person name="Foley W."/>
            <person name="Carocha V."/>
            <person name="Paiva J."/>
            <person name="Kudrna D."/>
            <person name="Brommonschenkel S.H."/>
            <person name="Pasquali G."/>
            <person name="Byrne M."/>
            <person name="Rigault P."/>
            <person name="Tibbits J."/>
            <person name="Spokevicius A."/>
            <person name="Jones R.C."/>
            <person name="Steane D.A."/>
            <person name="Vaillancourt R.E."/>
            <person name="Potts B.M."/>
            <person name="Joubert F."/>
            <person name="Barry K."/>
            <person name="Pappas G.J."/>
            <person name="Strauss S.H."/>
            <person name="Jaiswal P."/>
            <person name="Grima-Pettenati J."/>
            <person name="Salse J."/>
            <person name="Van de Peer Y."/>
            <person name="Rokhsar D.S."/>
            <person name="Schmutz J."/>
        </authorList>
    </citation>
    <scope>NUCLEOTIDE SEQUENCE</scope>
    <source>
        <tissue evidence="1">Leaf extractions</tissue>
    </source>
</reference>
<dbReference type="AlphaFoldDB" id="A0A058ZUQ2"/>
<evidence type="ECO:0000313" key="1">
    <source>
        <dbReference type="EMBL" id="KAK2632982.1"/>
    </source>
</evidence>
<dbReference type="InParanoid" id="A0A058ZUQ2"/>
<dbReference type="Gramene" id="KCW45492">
    <property type="protein sequence ID" value="KCW45492"/>
    <property type="gene ID" value="EUGRSUZ_L00767"/>
</dbReference>
<proteinExistence type="predicted"/>
<protein>
    <submittedName>
        <fullName evidence="2">Uncharacterized protein</fullName>
    </submittedName>
</protein>
<keyword evidence="3" id="KW-1185">Reference proteome</keyword>